<dbReference type="OrthoDB" id="10573566at2759"/>
<proteinExistence type="predicted"/>
<dbReference type="Proteomes" id="UP000774326">
    <property type="component" value="Unassembled WGS sequence"/>
</dbReference>
<evidence type="ECO:0000313" key="2">
    <source>
        <dbReference type="Proteomes" id="UP000774326"/>
    </source>
</evidence>
<name>A0A9P8QDE7_WICPI</name>
<dbReference type="EMBL" id="JAEUBG010000761">
    <property type="protein sequence ID" value="KAH3687522.1"/>
    <property type="molecule type" value="Genomic_DNA"/>
</dbReference>
<keyword evidence="2" id="KW-1185">Reference proteome</keyword>
<comment type="caution">
    <text evidence="1">The sequence shown here is derived from an EMBL/GenBank/DDBJ whole genome shotgun (WGS) entry which is preliminary data.</text>
</comment>
<sequence>MLGLEFSIVGLVKSNLSQDLVGERTGHDERGVTGGTTQVDQSTFGQKNDVAAVLQQVTVNLWLDVDNVNSVGLQPSNVDFNVEVTNVGDDGVFWHLFKGFLGDDVSTTSGGDEDLTNGGNFVQWSNLVTFNSGLQGVDWVDFRDNDSGTHTSQGHGTTLTNITETGNNGNLTSQHDIGGSLDTVNQGFSTTVQVVKLGLGDGVVDVDGWDLQGGVLDHLVQVVDTGGGFFRQTETVVKHFWVLFVNQGGQVTTVIQDQVQLLTVLEGEQLLFDTPQVFFFGFTLPGVNWDTGSGNGSSSVILGGENVTRRPGDFGT</sequence>
<reference evidence="1" key="2">
    <citation type="submission" date="2021-01" db="EMBL/GenBank/DDBJ databases">
        <authorList>
            <person name="Schikora-Tamarit M.A."/>
        </authorList>
    </citation>
    <scope>NUCLEOTIDE SEQUENCE</scope>
    <source>
        <strain evidence="1">CBS2887</strain>
    </source>
</reference>
<gene>
    <name evidence="1" type="ORF">WICPIJ_001484</name>
</gene>
<dbReference type="AntiFam" id="ANF00237">
    <property type="entry name" value="Shadow ORF (opposite ahcY)"/>
</dbReference>
<evidence type="ECO:0000313" key="1">
    <source>
        <dbReference type="EMBL" id="KAH3687522.1"/>
    </source>
</evidence>
<accession>A0A9P8QDE7</accession>
<organism evidence="1 2">
    <name type="scientific">Wickerhamomyces pijperi</name>
    <name type="common">Yeast</name>
    <name type="synonym">Pichia pijperi</name>
    <dbReference type="NCBI Taxonomy" id="599730"/>
    <lineage>
        <taxon>Eukaryota</taxon>
        <taxon>Fungi</taxon>
        <taxon>Dikarya</taxon>
        <taxon>Ascomycota</taxon>
        <taxon>Saccharomycotina</taxon>
        <taxon>Saccharomycetes</taxon>
        <taxon>Phaffomycetales</taxon>
        <taxon>Wickerhamomycetaceae</taxon>
        <taxon>Wickerhamomyces</taxon>
    </lineage>
</organism>
<reference evidence="1" key="1">
    <citation type="journal article" date="2021" name="Open Biol.">
        <title>Shared evolutionary footprints suggest mitochondrial oxidative damage underlies multiple complex I losses in fungi.</title>
        <authorList>
            <person name="Schikora-Tamarit M.A."/>
            <person name="Marcet-Houben M."/>
            <person name="Nosek J."/>
            <person name="Gabaldon T."/>
        </authorList>
    </citation>
    <scope>NUCLEOTIDE SEQUENCE</scope>
    <source>
        <strain evidence="1">CBS2887</strain>
    </source>
</reference>
<dbReference type="AlphaFoldDB" id="A0A9P8QDE7"/>
<protein>
    <submittedName>
        <fullName evidence="1">Uncharacterized protein</fullName>
    </submittedName>
</protein>